<name>A0A6A6R0D6_9PEZI</name>
<keyword evidence="3" id="KW-0805">Transcription regulation</keyword>
<dbReference type="GO" id="GO:0008270">
    <property type="term" value="F:zinc ion binding"/>
    <property type="evidence" value="ECO:0007669"/>
    <property type="project" value="InterPro"/>
</dbReference>
<dbReference type="EMBL" id="MU004185">
    <property type="protein sequence ID" value="KAF2498181.1"/>
    <property type="molecule type" value="Genomic_DNA"/>
</dbReference>
<keyword evidence="2" id="KW-0489">Methyltransferase</keyword>
<proteinExistence type="predicted"/>
<dbReference type="SUPFAM" id="SSF57884">
    <property type="entry name" value="Ada DNA repair protein, N-terminal domain (N-Ada 10)"/>
    <property type="match status" value="1"/>
</dbReference>
<evidence type="ECO:0000259" key="6">
    <source>
        <dbReference type="PROSITE" id="PS01124"/>
    </source>
</evidence>
<dbReference type="GO" id="GO:0043565">
    <property type="term" value="F:sequence-specific DNA binding"/>
    <property type="evidence" value="ECO:0007669"/>
    <property type="project" value="InterPro"/>
</dbReference>
<evidence type="ECO:0000256" key="2">
    <source>
        <dbReference type="ARBA" id="ARBA00022603"/>
    </source>
</evidence>
<evidence type="ECO:0000256" key="1">
    <source>
        <dbReference type="ARBA" id="ARBA00001947"/>
    </source>
</evidence>
<organism evidence="7 8">
    <name type="scientific">Lophium mytilinum</name>
    <dbReference type="NCBI Taxonomy" id="390894"/>
    <lineage>
        <taxon>Eukaryota</taxon>
        <taxon>Fungi</taxon>
        <taxon>Dikarya</taxon>
        <taxon>Ascomycota</taxon>
        <taxon>Pezizomycotina</taxon>
        <taxon>Dothideomycetes</taxon>
        <taxon>Pleosporomycetidae</taxon>
        <taxon>Mytilinidiales</taxon>
        <taxon>Mytilinidiaceae</taxon>
        <taxon>Lophium</taxon>
    </lineage>
</organism>
<gene>
    <name evidence="7" type="ORF">BU16DRAFT_286609</name>
</gene>
<dbReference type="OrthoDB" id="2447880at2759"/>
<dbReference type="PROSITE" id="PS01124">
    <property type="entry name" value="HTH_ARAC_FAMILY_2"/>
    <property type="match status" value="1"/>
</dbReference>
<dbReference type="GO" id="GO:0008168">
    <property type="term" value="F:methyltransferase activity"/>
    <property type="evidence" value="ECO:0007669"/>
    <property type="project" value="UniProtKB-KW"/>
</dbReference>
<protein>
    <recommendedName>
        <fullName evidence="6">HTH araC/xylS-type domain-containing protein</fullName>
    </recommendedName>
</protein>
<dbReference type="Proteomes" id="UP000799750">
    <property type="component" value="Unassembled WGS sequence"/>
</dbReference>
<dbReference type="GO" id="GO:0003700">
    <property type="term" value="F:DNA-binding transcription factor activity"/>
    <property type="evidence" value="ECO:0007669"/>
    <property type="project" value="InterPro"/>
</dbReference>
<dbReference type="InterPro" id="IPR009057">
    <property type="entry name" value="Homeodomain-like_sf"/>
</dbReference>
<evidence type="ECO:0000313" key="7">
    <source>
        <dbReference type="EMBL" id="KAF2498181.1"/>
    </source>
</evidence>
<feature type="domain" description="HTH araC/xylS-type" evidence="6">
    <location>
        <begin position="122"/>
        <end position="173"/>
    </location>
</feature>
<accession>A0A6A6R0D6</accession>
<dbReference type="Gene3D" id="3.40.10.10">
    <property type="entry name" value="DNA Methylphosphotriester Repair Domain"/>
    <property type="match status" value="1"/>
</dbReference>
<dbReference type="InterPro" id="IPR004026">
    <property type="entry name" value="Ada_DNA_repair_Zn-bd"/>
</dbReference>
<dbReference type="InterPro" id="IPR018060">
    <property type="entry name" value="HTH_AraC"/>
</dbReference>
<keyword evidence="2" id="KW-0808">Transferase</keyword>
<sequence>MPYMPHPFPPFIQTSSLSRSTLSIIKMSSSFTTSSSRWAALTTRDPAAYSAFIYAVKSTNCYCRPTCPARLARRANVVFYPSAAEAARDGFRACKRCKPDAGDEIMLTRLNSRKDAADIAFEKACSIIVAAVAKGNANELGLKDLAKAVGLTPRYFHKVFKDRMGVTPAQYVKLKQGEMATVQGLDLPQEESKEDRQRVQNGGEEELGFDFDFTDLVNEEMMSGGESSLSPDVPTPPLLDGSLDGILPDVFADAAGEKQMPFYSALFTFDETGLDLLDLGTFGGVDEIEHAWLNMEDDKSLNSLAPYDFNSGNYADSNPFIIP</sequence>
<dbReference type="GO" id="GO:0032259">
    <property type="term" value="P:methylation"/>
    <property type="evidence" value="ECO:0007669"/>
    <property type="project" value="UniProtKB-KW"/>
</dbReference>
<dbReference type="Pfam" id="PF00165">
    <property type="entry name" value="HTH_AraC"/>
    <property type="match status" value="1"/>
</dbReference>
<dbReference type="AlphaFoldDB" id="A0A6A6R0D6"/>
<keyword evidence="5" id="KW-0804">Transcription</keyword>
<dbReference type="InterPro" id="IPR035451">
    <property type="entry name" value="Ada-like_dom_sf"/>
</dbReference>
<keyword evidence="8" id="KW-1185">Reference proteome</keyword>
<dbReference type="Gene3D" id="1.10.10.60">
    <property type="entry name" value="Homeodomain-like"/>
    <property type="match status" value="1"/>
</dbReference>
<keyword evidence="4" id="KW-0010">Activator</keyword>
<dbReference type="SUPFAM" id="SSF46689">
    <property type="entry name" value="Homeodomain-like"/>
    <property type="match status" value="1"/>
</dbReference>
<evidence type="ECO:0000313" key="8">
    <source>
        <dbReference type="Proteomes" id="UP000799750"/>
    </source>
</evidence>
<dbReference type="Pfam" id="PF02805">
    <property type="entry name" value="Ada_Zn_binding"/>
    <property type="match status" value="1"/>
</dbReference>
<evidence type="ECO:0000256" key="3">
    <source>
        <dbReference type="ARBA" id="ARBA00023015"/>
    </source>
</evidence>
<reference evidence="7" key="1">
    <citation type="journal article" date="2020" name="Stud. Mycol.">
        <title>101 Dothideomycetes genomes: a test case for predicting lifestyles and emergence of pathogens.</title>
        <authorList>
            <person name="Haridas S."/>
            <person name="Albert R."/>
            <person name="Binder M."/>
            <person name="Bloem J."/>
            <person name="Labutti K."/>
            <person name="Salamov A."/>
            <person name="Andreopoulos B."/>
            <person name="Baker S."/>
            <person name="Barry K."/>
            <person name="Bills G."/>
            <person name="Bluhm B."/>
            <person name="Cannon C."/>
            <person name="Castanera R."/>
            <person name="Culley D."/>
            <person name="Daum C."/>
            <person name="Ezra D."/>
            <person name="Gonzalez J."/>
            <person name="Henrissat B."/>
            <person name="Kuo A."/>
            <person name="Liang C."/>
            <person name="Lipzen A."/>
            <person name="Lutzoni F."/>
            <person name="Magnuson J."/>
            <person name="Mondo S."/>
            <person name="Nolan M."/>
            <person name="Ohm R."/>
            <person name="Pangilinan J."/>
            <person name="Park H.-J."/>
            <person name="Ramirez L."/>
            <person name="Alfaro M."/>
            <person name="Sun H."/>
            <person name="Tritt A."/>
            <person name="Yoshinaga Y."/>
            <person name="Zwiers L.-H."/>
            <person name="Turgeon B."/>
            <person name="Goodwin S."/>
            <person name="Spatafora J."/>
            <person name="Crous P."/>
            <person name="Grigoriev I."/>
        </authorList>
    </citation>
    <scope>NUCLEOTIDE SEQUENCE</scope>
    <source>
        <strain evidence="7">CBS 269.34</strain>
    </source>
</reference>
<evidence type="ECO:0000256" key="4">
    <source>
        <dbReference type="ARBA" id="ARBA00023159"/>
    </source>
</evidence>
<dbReference type="GO" id="GO:0006281">
    <property type="term" value="P:DNA repair"/>
    <property type="evidence" value="ECO:0007669"/>
    <property type="project" value="InterPro"/>
</dbReference>
<comment type="cofactor">
    <cofactor evidence="1">
        <name>Zn(2+)</name>
        <dbReference type="ChEBI" id="CHEBI:29105"/>
    </cofactor>
</comment>
<evidence type="ECO:0000256" key="5">
    <source>
        <dbReference type="ARBA" id="ARBA00023163"/>
    </source>
</evidence>